<evidence type="ECO:0000259" key="3">
    <source>
        <dbReference type="Pfam" id="PF14551"/>
    </source>
</evidence>
<dbReference type="Gene3D" id="3.30.1640.10">
    <property type="entry name" value="mini-chromosome maintenance (MCM) complex, chain A, domain 1"/>
    <property type="match status" value="1"/>
</dbReference>
<dbReference type="Pfam" id="PF14551">
    <property type="entry name" value="MCM_N"/>
    <property type="match status" value="1"/>
</dbReference>
<dbReference type="InterPro" id="IPR031327">
    <property type="entry name" value="MCM"/>
</dbReference>
<feature type="domain" description="MCM OB" evidence="4">
    <location>
        <begin position="92"/>
        <end position="128"/>
    </location>
</feature>
<evidence type="ECO:0008006" key="6">
    <source>
        <dbReference type="Google" id="ProtNLM"/>
    </source>
</evidence>
<dbReference type="EMBL" id="BARS01035905">
    <property type="protein sequence ID" value="GAG23816.1"/>
    <property type="molecule type" value="Genomic_DNA"/>
</dbReference>
<dbReference type="InterPro" id="IPR012340">
    <property type="entry name" value="NA-bd_OB-fold"/>
</dbReference>
<comment type="caution">
    <text evidence="5">The sequence shown here is derived from an EMBL/GenBank/DDBJ whole genome shotgun (WGS) entry which is preliminary data.</text>
</comment>
<evidence type="ECO:0000256" key="1">
    <source>
        <dbReference type="ARBA" id="ARBA00008010"/>
    </source>
</evidence>
<organism evidence="5">
    <name type="scientific">marine sediment metagenome</name>
    <dbReference type="NCBI Taxonomy" id="412755"/>
    <lineage>
        <taxon>unclassified sequences</taxon>
        <taxon>metagenomes</taxon>
        <taxon>ecological metagenomes</taxon>
    </lineage>
</organism>
<gene>
    <name evidence="5" type="ORF">S01H1_55251</name>
</gene>
<feature type="domain" description="MCM N-terminal" evidence="3">
    <location>
        <begin position="9"/>
        <end position="71"/>
    </location>
</feature>
<reference evidence="5" key="1">
    <citation type="journal article" date="2014" name="Front. Microbiol.">
        <title>High frequency of phylogenetically diverse reductive dehalogenase-homologous genes in deep subseafloor sedimentary metagenomes.</title>
        <authorList>
            <person name="Kawai M."/>
            <person name="Futagami T."/>
            <person name="Toyoda A."/>
            <person name="Takaki Y."/>
            <person name="Nishi S."/>
            <person name="Hori S."/>
            <person name="Arai W."/>
            <person name="Tsubouchi T."/>
            <person name="Morono Y."/>
            <person name="Uchiyama I."/>
            <person name="Ito T."/>
            <person name="Fujiyama A."/>
            <person name="Inagaki F."/>
            <person name="Takami H."/>
        </authorList>
    </citation>
    <scope>NUCLEOTIDE SEQUENCE</scope>
    <source>
        <strain evidence="5">Expedition CK06-06</strain>
    </source>
</reference>
<dbReference type="PANTHER" id="PTHR11630:SF66">
    <property type="entry name" value="DNA REPLICATION LICENSING FACTOR MCM4"/>
    <property type="match status" value="1"/>
</dbReference>
<protein>
    <recommendedName>
        <fullName evidence="6">MCM N-terminal domain-containing protein</fullName>
    </recommendedName>
</protein>
<dbReference type="Pfam" id="PF17207">
    <property type="entry name" value="MCM_OB"/>
    <property type="match status" value="1"/>
</dbReference>
<dbReference type="Gene3D" id="2.20.28.10">
    <property type="match status" value="1"/>
</dbReference>
<proteinExistence type="inferred from homology"/>
<dbReference type="AlphaFoldDB" id="X0XFS7"/>
<evidence type="ECO:0000256" key="2">
    <source>
        <dbReference type="ARBA" id="ARBA00022705"/>
    </source>
</evidence>
<comment type="similarity">
    <text evidence="1">Belongs to the MCM family.</text>
</comment>
<dbReference type="GO" id="GO:0003697">
    <property type="term" value="F:single-stranded DNA binding"/>
    <property type="evidence" value="ECO:0007669"/>
    <property type="project" value="TreeGrafter"/>
</dbReference>
<dbReference type="GO" id="GO:0017116">
    <property type="term" value="F:single-stranded DNA helicase activity"/>
    <property type="evidence" value="ECO:0007669"/>
    <property type="project" value="TreeGrafter"/>
</dbReference>
<dbReference type="PANTHER" id="PTHR11630">
    <property type="entry name" value="DNA REPLICATION LICENSING FACTOR MCM FAMILY MEMBER"/>
    <property type="match status" value="1"/>
</dbReference>
<sequence>MDVVEQIKRFNEFIETNYNAELLENVRKDNRFLVIDFNELAKFDVDLADLLLEQPEEVIKAVELAIEQFDIENVKGVKARFKNLPESQKIKISDIRSKHLGNLIVVEGAVKQKSDVRPQVTSAKFECPS</sequence>
<evidence type="ECO:0000313" key="5">
    <source>
        <dbReference type="EMBL" id="GAG23816.1"/>
    </source>
</evidence>
<dbReference type="Gene3D" id="2.40.50.140">
    <property type="entry name" value="Nucleic acid-binding proteins"/>
    <property type="match status" value="1"/>
</dbReference>
<name>X0XFS7_9ZZZZ</name>
<dbReference type="InterPro" id="IPR033762">
    <property type="entry name" value="MCM_OB"/>
</dbReference>
<dbReference type="GO" id="GO:0042555">
    <property type="term" value="C:MCM complex"/>
    <property type="evidence" value="ECO:0007669"/>
    <property type="project" value="TreeGrafter"/>
</dbReference>
<keyword evidence="2" id="KW-0235">DNA replication</keyword>
<feature type="non-terminal residue" evidence="5">
    <location>
        <position position="129"/>
    </location>
</feature>
<evidence type="ECO:0000259" key="4">
    <source>
        <dbReference type="Pfam" id="PF17207"/>
    </source>
</evidence>
<dbReference type="GO" id="GO:0005524">
    <property type="term" value="F:ATP binding"/>
    <property type="evidence" value="ECO:0007669"/>
    <property type="project" value="InterPro"/>
</dbReference>
<dbReference type="InterPro" id="IPR027925">
    <property type="entry name" value="MCM_N"/>
</dbReference>
<dbReference type="GO" id="GO:0006260">
    <property type="term" value="P:DNA replication"/>
    <property type="evidence" value="ECO:0007669"/>
    <property type="project" value="UniProtKB-KW"/>
</dbReference>
<accession>X0XFS7</accession>
<dbReference type="SUPFAM" id="SSF50249">
    <property type="entry name" value="Nucleic acid-binding proteins"/>
    <property type="match status" value="1"/>
</dbReference>